<name>A0A068TXU4_COFCA</name>
<dbReference type="PhylomeDB" id="A0A068TXU4"/>
<dbReference type="PANTHER" id="PTHR24177:SF292">
    <property type="entry name" value="ANKYRIN REPEAT FAMILY PROTEIN-RELATED"/>
    <property type="match status" value="1"/>
</dbReference>
<dbReference type="Pfam" id="PF13962">
    <property type="entry name" value="PGG"/>
    <property type="match status" value="1"/>
</dbReference>
<reference evidence="5" key="1">
    <citation type="journal article" date="2014" name="Science">
        <title>The coffee genome provides insight into the convergent evolution of caffeine biosynthesis.</title>
        <authorList>
            <person name="Denoeud F."/>
            <person name="Carretero-Paulet L."/>
            <person name="Dereeper A."/>
            <person name="Droc G."/>
            <person name="Guyot R."/>
            <person name="Pietrella M."/>
            <person name="Zheng C."/>
            <person name="Alberti A."/>
            <person name="Anthony F."/>
            <person name="Aprea G."/>
            <person name="Aury J.M."/>
            <person name="Bento P."/>
            <person name="Bernard M."/>
            <person name="Bocs S."/>
            <person name="Campa C."/>
            <person name="Cenci A."/>
            <person name="Combes M.C."/>
            <person name="Crouzillat D."/>
            <person name="Da Silva C."/>
            <person name="Daddiego L."/>
            <person name="De Bellis F."/>
            <person name="Dussert S."/>
            <person name="Garsmeur O."/>
            <person name="Gayraud T."/>
            <person name="Guignon V."/>
            <person name="Jahn K."/>
            <person name="Jamilloux V."/>
            <person name="Joet T."/>
            <person name="Labadie K."/>
            <person name="Lan T."/>
            <person name="Leclercq J."/>
            <person name="Lepelley M."/>
            <person name="Leroy T."/>
            <person name="Li L.T."/>
            <person name="Librado P."/>
            <person name="Lopez L."/>
            <person name="Munoz A."/>
            <person name="Noel B."/>
            <person name="Pallavicini A."/>
            <person name="Perrotta G."/>
            <person name="Poncet V."/>
            <person name="Pot D."/>
            <person name="Priyono X."/>
            <person name="Rigoreau M."/>
            <person name="Rouard M."/>
            <person name="Rozas J."/>
            <person name="Tranchant-Dubreuil C."/>
            <person name="VanBuren R."/>
            <person name="Zhang Q."/>
            <person name="Andrade A.C."/>
            <person name="Argout X."/>
            <person name="Bertrand B."/>
            <person name="de Kochko A."/>
            <person name="Graziosi G."/>
            <person name="Henry R.J."/>
            <person name="Jayarama X."/>
            <person name="Ming R."/>
            <person name="Nagai C."/>
            <person name="Rounsley S."/>
            <person name="Sankoff D."/>
            <person name="Giuliano G."/>
            <person name="Albert V.A."/>
            <person name="Wincker P."/>
            <person name="Lashermes P."/>
        </authorList>
    </citation>
    <scope>NUCLEOTIDE SEQUENCE [LARGE SCALE GENOMIC DNA]</scope>
    <source>
        <strain evidence="5">cv. DH200-94</strain>
    </source>
</reference>
<dbReference type="EMBL" id="HG739090">
    <property type="protein sequence ID" value="CDP00887.1"/>
    <property type="molecule type" value="Genomic_DNA"/>
</dbReference>
<dbReference type="GO" id="GO:0016020">
    <property type="term" value="C:membrane"/>
    <property type="evidence" value="ECO:0007669"/>
    <property type="project" value="TreeGrafter"/>
</dbReference>
<dbReference type="PANTHER" id="PTHR24177">
    <property type="entry name" value="CASKIN"/>
    <property type="match status" value="1"/>
</dbReference>
<evidence type="ECO:0000256" key="1">
    <source>
        <dbReference type="SAM" id="Phobius"/>
    </source>
</evidence>
<dbReference type="OMA" id="MLMEICK"/>
<organism evidence="4 5">
    <name type="scientific">Coffea canephora</name>
    <name type="common">Robusta coffee</name>
    <dbReference type="NCBI Taxonomy" id="49390"/>
    <lineage>
        <taxon>Eukaryota</taxon>
        <taxon>Viridiplantae</taxon>
        <taxon>Streptophyta</taxon>
        <taxon>Embryophyta</taxon>
        <taxon>Tracheophyta</taxon>
        <taxon>Spermatophyta</taxon>
        <taxon>Magnoliopsida</taxon>
        <taxon>eudicotyledons</taxon>
        <taxon>Gunneridae</taxon>
        <taxon>Pentapetalae</taxon>
        <taxon>asterids</taxon>
        <taxon>lamiids</taxon>
        <taxon>Gentianales</taxon>
        <taxon>Rubiaceae</taxon>
        <taxon>Ixoroideae</taxon>
        <taxon>Gardenieae complex</taxon>
        <taxon>Bertiereae - Coffeeae clade</taxon>
        <taxon>Coffeeae</taxon>
        <taxon>Coffea</taxon>
    </lineage>
</organism>
<keyword evidence="1" id="KW-0472">Membrane</keyword>
<evidence type="ECO:0000313" key="5">
    <source>
        <dbReference type="Proteomes" id="UP000295252"/>
    </source>
</evidence>
<dbReference type="InterPro" id="IPR026961">
    <property type="entry name" value="PGG_dom"/>
</dbReference>
<gene>
    <name evidence="4" type="ORF">GSCOC_T00034326001</name>
</gene>
<feature type="transmembrane region" description="Helical" evidence="1">
    <location>
        <begin position="287"/>
        <end position="308"/>
    </location>
</feature>
<evidence type="ECO:0000256" key="2">
    <source>
        <dbReference type="SAM" id="SignalP"/>
    </source>
</evidence>
<feature type="transmembrane region" description="Helical" evidence="1">
    <location>
        <begin position="320"/>
        <end position="341"/>
    </location>
</feature>
<dbReference type="AlphaFoldDB" id="A0A068TXU4"/>
<dbReference type="Gene3D" id="1.25.40.20">
    <property type="entry name" value="Ankyrin repeat-containing domain"/>
    <property type="match status" value="1"/>
</dbReference>
<dbReference type="Proteomes" id="UP000295252">
    <property type="component" value="Chromosome II"/>
</dbReference>
<accession>A0A068TXU4</accession>
<protein>
    <recommendedName>
        <fullName evidence="3">PGG domain-containing protein</fullName>
    </recommendedName>
</protein>
<keyword evidence="2" id="KW-0732">Signal</keyword>
<proteinExistence type="predicted"/>
<feature type="transmembrane region" description="Helical" evidence="1">
    <location>
        <begin position="245"/>
        <end position="267"/>
    </location>
</feature>
<dbReference type="InParanoid" id="A0A068TXU4"/>
<dbReference type="SUPFAM" id="SSF48403">
    <property type="entry name" value="Ankyrin repeat"/>
    <property type="match status" value="1"/>
</dbReference>
<keyword evidence="1" id="KW-0812">Transmembrane</keyword>
<feature type="transmembrane region" description="Helical" evidence="1">
    <location>
        <begin position="205"/>
        <end position="225"/>
    </location>
</feature>
<keyword evidence="1" id="KW-1133">Transmembrane helix</keyword>
<dbReference type="STRING" id="49390.A0A068TXU4"/>
<dbReference type="InterPro" id="IPR036770">
    <property type="entry name" value="Ankyrin_rpt-contain_sf"/>
</dbReference>
<evidence type="ECO:0000313" key="4">
    <source>
        <dbReference type="EMBL" id="CDP00887.1"/>
    </source>
</evidence>
<feature type="signal peptide" evidence="2">
    <location>
        <begin position="1"/>
        <end position="18"/>
    </location>
</feature>
<keyword evidence="5" id="KW-1185">Reference proteome</keyword>
<sequence>MLTCLVFLFVAVIREVSKIKERHLQALGIVEFVCEQLKKEEDTNSVQEYFIPDNHTPILHLAIEQGAFKLVEECLNHFPDLIWYADRKTELLLLHAAVEHRQVKIFNHIIDLIGNNTKAFAELQADKGNNILHLAAKLASTSQVASVPGPAFQMQLEFQWFKAVEAIVYYELRIKKNDEGKTPRELFSDTHEKLLKNAKGWTKDLSNSCMVVATLVATVAFAAMITAPGGNDSETGMPVLARKKLFTVFSISNALSMISSAASLLMFLSIQTSRYTEDDFLKSLPRILVRGLVFLSIAVITMMISFGTTIGLSLQTRQKWAYIPITIVACFPAIIFFWLHLPLLLQTVLFHSRPGMFGGYHLLADDMA</sequence>
<dbReference type="Gramene" id="CDP00887">
    <property type="protein sequence ID" value="CDP00887"/>
    <property type="gene ID" value="GSCOC_T00034326001"/>
</dbReference>
<evidence type="ECO:0000259" key="3">
    <source>
        <dbReference type="Pfam" id="PF13962"/>
    </source>
</evidence>
<feature type="chain" id="PRO_5001654405" description="PGG domain-containing protein" evidence="2">
    <location>
        <begin position="19"/>
        <end position="368"/>
    </location>
</feature>
<feature type="domain" description="PGG" evidence="3">
    <location>
        <begin position="200"/>
        <end position="309"/>
    </location>
</feature>